<organism evidence="6 7">
    <name type="scientific">Candidatus Magnetaquiglobus chichijimensis</name>
    <dbReference type="NCBI Taxonomy" id="3141448"/>
    <lineage>
        <taxon>Bacteria</taxon>
        <taxon>Pseudomonadati</taxon>
        <taxon>Pseudomonadota</taxon>
        <taxon>Magnetococcia</taxon>
        <taxon>Magnetococcales</taxon>
        <taxon>Candidatus Magnetaquicoccaceae</taxon>
        <taxon>Candidatus Magnetaquiglobus</taxon>
    </lineage>
</organism>
<evidence type="ECO:0000259" key="4">
    <source>
        <dbReference type="Pfam" id="PF03486"/>
    </source>
</evidence>
<dbReference type="PANTHER" id="PTHR42887:SF2">
    <property type="entry name" value="OS12G0638800 PROTEIN"/>
    <property type="match status" value="1"/>
</dbReference>
<dbReference type="Pfam" id="PF03486">
    <property type="entry name" value="HI0933_like"/>
    <property type="match status" value="1"/>
</dbReference>
<dbReference type="InterPro" id="IPR004792">
    <property type="entry name" value="BaiN-like"/>
</dbReference>
<evidence type="ECO:0000256" key="1">
    <source>
        <dbReference type="ARBA" id="ARBA00001974"/>
    </source>
</evidence>
<evidence type="ECO:0000256" key="2">
    <source>
        <dbReference type="ARBA" id="ARBA00022630"/>
    </source>
</evidence>
<dbReference type="InterPro" id="IPR023166">
    <property type="entry name" value="BaiN-like_dom_sf"/>
</dbReference>
<dbReference type="RefSeq" id="WP_420904868.1">
    <property type="nucleotide sequence ID" value="NZ_BAAFGK010000004.1"/>
</dbReference>
<proteinExistence type="predicted"/>
<keyword evidence="3" id="KW-0274">FAD</keyword>
<dbReference type="SUPFAM" id="SSF51905">
    <property type="entry name" value="FAD/NAD(P)-binding domain"/>
    <property type="match status" value="1"/>
</dbReference>
<evidence type="ECO:0000313" key="7">
    <source>
        <dbReference type="Proteomes" id="UP001628193"/>
    </source>
</evidence>
<dbReference type="Proteomes" id="UP001628193">
    <property type="component" value="Unassembled WGS sequence"/>
</dbReference>
<feature type="domain" description="RsdA/BaiN/AoA(So)-like Rossmann fold-like" evidence="4">
    <location>
        <begin position="8"/>
        <end position="393"/>
    </location>
</feature>
<evidence type="ECO:0000259" key="5">
    <source>
        <dbReference type="Pfam" id="PF22780"/>
    </source>
</evidence>
<reference evidence="6 7" key="2">
    <citation type="submission" date="2024-09" db="EMBL/GenBank/DDBJ databases">
        <title>Draft genome sequence of Candidatus Magnetaquicoccaceae bacterium FCR-1.</title>
        <authorList>
            <person name="Shimoshige H."/>
            <person name="Shimamura S."/>
            <person name="Taoka A."/>
            <person name="Kobayashi H."/>
            <person name="Maekawa T."/>
        </authorList>
    </citation>
    <scope>NUCLEOTIDE SEQUENCE [LARGE SCALE GENOMIC DNA]</scope>
    <source>
        <strain evidence="6 7">FCR-1</strain>
    </source>
</reference>
<evidence type="ECO:0000313" key="6">
    <source>
        <dbReference type="EMBL" id="GAB0057163.1"/>
    </source>
</evidence>
<dbReference type="NCBIfam" id="TIGR00275">
    <property type="entry name" value="aminoacetone oxidase family FAD-binding enzyme"/>
    <property type="match status" value="1"/>
</dbReference>
<comment type="cofactor">
    <cofactor evidence="1">
        <name>FAD</name>
        <dbReference type="ChEBI" id="CHEBI:57692"/>
    </cofactor>
</comment>
<feature type="domain" description="RsdA/BaiN/AoA(So)-like insert" evidence="5">
    <location>
        <begin position="191"/>
        <end position="340"/>
    </location>
</feature>
<keyword evidence="7" id="KW-1185">Reference proteome</keyword>
<dbReference type="PANTHER" id="PTHR42887">
    <property type="entry name" value="OS12G0638800 PROTEIN"/>
    <property type="match status" value="1"/>
</dbReference>
<accession>A0ABQ0C8E8</accession>
<dbReference type="InterPro" id="IPR057661">
    <property type="entry name" value="RsdA/BaiN/AoA(So)_Rossmann"/>
</dbReference>
<dbReference type="InterPro" id="IPR055178">
    <property type="entry name" value="RsdA/BaiN/AoA(So)-like_dom"/>
</dbReference>
<dbReference type="PRINTS" id="PR00411">
    <property type="entry name" value="PNDRDTASEI"/>
</dbReference>
<dbReference type="Gene3D" id="1.10.8.260">
    <property type="entry name" value="HI0933 insert domain-like"/>
    <property type="match status" value="1"/>
</dbReference>
<keyword evidence="2" id="KW-0285">Flavoprotein</keyword>
<dbReference type="Pfam" id="PF22780">
    <property type="entry name" value="HI0933_like_1st"/>
    <property type="match status" value="1"/>
</dbReference>
<dbReference type="SUPFAM" id="SSF160996">
    <property type="entry name" value="HI0933 insert domain-like"/>
    <property type="match status" value="1"/>
</dbReference>
<dbReference type="EMBL" id="BAAFGK010000004">
    <property type="protein sequence ID" value="GAB0057163.1"/>
    <property type="molecule type" value="Genomic_DNA"/>
</dbReference>
<evidence type="ECO:0008006" key="8">
    <source>
        <dbReference type="Google" id="ProtNLM"/>
    </source>
</evidence>
<dbReference type="Gene3D" id="3.50.50.60">
    <property type="entry name" value="FAD/NAD(P)-binding domain"/>
    <property type="match status" value="1"/>
</dbReference>
<dbReference type="Gene3D" id="2.40.30.10">
    <property type="entry name" value="Translation factors"/>
    <property type="match status" value="1"/>
</dbReference>
<evidence type="ECO:0000256" key="3">
    <source>
        <dbReference type="ARBA" id="ARBA00022827"/>
    </source>
</evidence>
<reference evidence="6 7" key="1">
    <citation type="submission" date="2024-05" db="EMBL/GenBank/DDBJ databases">
        <authorList>
            <consortium name="Candidatus Magnetaquicoccaceae bacterium FCR-1 genome sequencing consortium"/>
            <person name="Shimoshige H."/>
            <person name="Shimamura S."/>
            <person name="Taoka A."/>
            <person name="Kobayashi H."/>
            <person name="Maekawa T."/>
        </authorList>
    </citation>
    <scope>NUCLEOTIDE SEQUENCE [LARGE SCALE GENOMIC DNA]</scope>
    <source>
        <strain evidence="6 7">FCR-1</strain>
    </source>
</reference>
<dbReference type="InterPro" id="IPR036188">
    <property type="entry name" value="FAD/NAD-bd_sf"/>
</dbReference>
<sequence>MTDQSQWDLIVLGAGASGLMCAATAGKRGRRVLVLDHARRAGEKIRVSGGGRCNFTHLESQPERYLGTDPDFPRAALNAYTPRDFLALLARHRVAHREKAPGQLFCDGSAETIVAVLLEECRRARVTIVPGTEIRQVERVDERFVVTTAKGAERGAALVVALGGRSMPKLGATGLGHAIARQFGLKITPLRPGLCPLNFNGPWLEACRDWSGISLPVSIASPRARFADDLLFTHRGLSGPAILQISSHWLPGEPLDIDLAPGIDLAARLLKAKQTESRVLPRTVLSRFLPKRLACRKMEMPEVEVPLAGVGDKVLRELADTFHHWRVVPIGTGGFERAEVTVGGVDTRAIDPVTMGCRTVPGLFFVGEVLDVTGWLGGYNLQWAWSSGHAAGRAA</sequence>
<name>A0ABQ0C8E8_9PROT</name>
<comment type="caution">
    <text evidence="6">The sequence shown here is derived from an EMBL/GenBank/DDBJ whole genome shotgun (WGS) entry which is preliminary data.</text>
</comment>
<gene>
    <name evidence="6" type="ORF">SIID45300_01486</name>
</gene>
<protein>
    <recommendedName>
        <fullName evidence="8">NAD(P)/FAD-dependent oxidoreductase</fullName>
    </recommendedName>
</protein>